<evidence type="ECO:0000313" key="11">
    <source>
        <dbReference type="EMBL" id="CAA6806055.1"/>
    </source>
</evidence>
<protein>
    <recommendedName>
        <fullName evidence="8">GTPase Obg</fullName>
        <ecNumber evidence="8">3.6.5.-</ecNumber>
    </recommendedName>
    <alternativeName>
        <fullName evidence="8">GTP-binding protein Obg</fullName>
    </alternativeName>
</protein>
<keyword evidence="4 8" id="KW-0547">Nucleotide-binding</keyword>
<feature type="binding site" evidence="8">
    <location>
        <position position="172"/>
    </location>
    <ligand>
        <name>Mg(2+)</name>
        <dbReference type="ChEBI" id="CHEBI:18420"/>
    </ligand>
</feature>
<dbReference type="Gene3D" id="3.40.50.300">
    <property type="entry name" value="P-loop containing nucleotide triphosphate hydrolases"/>
    <property type="match status" value="1"/>
</dbReference>
<reference evidence="11" key="1">
    <citation type="submission" date="2020-01" db="EMBL/GenBank/DDBJ databases">
        <authorList>
            <person name="Meier V. D."/>
            <person name="Meier V D."/>
        </authorList>
    </citation>
    <scope>NUCLEOTIDE SEQUENCE</scope>
    <source>
        <strain evidence="11">HLG_WM_MAG_04</strain>
    </source>
</reference>
<dbReference type="GO" id="GO:0005525">
    <property type="term" value="F:GTP binding"/>
    <property type="evidence" value="ECO:0007669"/>
    <property type="project" value="UniProtKB-UniRule"/>
</dbReference>
<dbReference type="InterPro" id="IPR006169">
    <property type="entry name" value="GTP1_OBG_dom"/>
</dbReference>
<dbReference type="GO" id="GO:0043022">
    <property type="term" value="F:ribosome binding"/>
    <property type="evidence" value="ECO:0007669"/>
    <property type="project" value="UniProtKB-ARBA"/>
</dbReference>
<dbReference type="EC" id="3.6.5.-" evidence="8"/>
<dbReference type="PANTHER" id="PTHR11702:SF31">
    <property type="entry name" value="MITOCHONDRIAL RIBOSOME-ASSOCIATED GTPASE 2"/>
    <property type="match status" value="1"/>
</dbReference>
<dbReference type="Pfam" id="PF01018">
    <property type="entry name" value="GTP1_OBG"/>
    <property type="match status" value="1"/>
</dbReference>
<evidence type="ECO:0000256" key="5">
    <source>
        <dbReference type="ARBA" id="ARBA00022801"/>
    </source>
</evidence>
<evidence type="ECO:0000259" key="9">
    <source>
        <dbReference type="PROSITE" id="PS51710"/>
    </source>
</evidence>
<dbReference type="Pfam" id="PF01926">
    <property type="entry name" value="MMR_HSR1"/>
    <property type="match status" value="1"/>
</dbReference>
<dbReference type="PROSITE" id="PS51883">
    <property type="entry name" value="OBG"/>
    <property type="match status" value="1"/>
</dbReference>
<name>A0A6S6SF21_9BACT</name>
<sequence>MFVDSVDILLSSGKGGTGCVSFWTEKFVAYGGPDGGDGGKGGNVYFVVDNNTDTLSALRGRNHIKAENGQPGEGRKCYGRKGQSVDIIVPPGTQVVDALTDEVLYDLVEEGERVLFLEGGKGGLGNSHFKSPSNQRPTYAQPGLPGVTKELRLEMKMIADVGLVGYPSVGKSTLISAISNAKPKVAAYEFTTLTPNLGVVNVGDYDSFMMADIPGIIEGASDGRGLGHEFLKHIERTKTLLLLVDAANYREMKYQYETLLVELERYSEALAGRNFAVAITKCDSFPVEKVNELTEEFLADINLKPNKILQKFKAKKEYTSYGFEEDFGLKLPKDEPLFVLPISSVSHLNTEALRYSLKNFVVAVNTEEKEG</sequence>
<dbReference type="NCBIfam" id="NF008956">
    <property type="entry name" value="PRK12299.1"/>
    <property type="match status" value="1"/>
</dbReference>
<accession>A0A6S6SF21</accession>
<evidence type="ECO:0000256" key="1">
    <source>
        <dbReference type="ARBA" id="ARBA00007699"/>
    </source>
</evidence>
<dbReference type="NCBIfam" id="TIGR02729">
    <property type="entry name" value="Obg_CgtA"/>
    <property type="match status" value="1"/>
</dbReference>
<dbReference type="CDD" id="cd01898">
    <property type="entry name" value="Obg"/>
    <property type="match status" value="1"/>
</dbReference>
<evidence type="ECO:0000256" key="2">
    <source>
        <dbReference type="ARBA" id="ARBA00022490"/>
    </source>
</evidence>
<feature type="binding site" evidence="8">
    <location>
        <begin position="165"/>
        <end position="172"/>
    </location>
    <ligand>
        <name>GTP</name>
        <dbReference type="ChEBI" id="CHEBI:37565"/>
    </ligand>
</feature>
<keyword evidence="7 8" id="KW-0342">GTP-binding</keyword>
<dbReference type="GO" id="GO:0003924">
    <property type="term" value="F:GTPase activity"/>
    <property type="evidence" value="ECO:0007669"/>
    <property type="project" value="UniProtKB-UniRule"/>
</dbReference>
<feature type="domain" description="Obg" evidence="10">
    <location>
        <begin position="1"/>
        <end position="158"/>
    </location>
</feature>
<evidence type="ECO:0000256" key="3">
    <source>
        <dbReference type="ARBA" id="ARBA00022723"/>
    </source>
</evidence>
<dbReference type="InterPro" id="IPR027417">
    <property type="entry name" value="P-loop_NTPase"/>
</dbReference>
<evidence type="ECO:0000256" key="4">
    <source>
        <dbReference type="ARBA" id="ARBA00022741"/>
    </source>
</evidence>
<comment type="subcellular location">
    <subcellularLocation>
        <location evidence="8">Cytoplasm</location>
    </subcellularLocation>
</comment>
<feature type="binding site" evidence="8">
    <location>
        <begin position="280"/>
        <end position="283"/>
    </location>
    <ligand>
        <name>GTP</name>
        <dbReference type="ChEBI" id="CHEBI:37565"/>
    </ligand>
</feature>
<dbReference type="InterPro" id="IPR036726">
    <property type="entry name" value="GTP1_OBG_dom_sf"/>
</dbReference>
<dbReference type="FunFam" id="2.70.210.12:FF:000001">
    <property type="entry name" value="GTPase Obg"/>
    <property type="match status" value="1"/>
</dbReference>
<dbReference type="GO" id="GO:0042254">
    <property type="term" value="P:ribosome biogenesis"/>
    <property type="evidence" value="ECO:0007669"/>
    <property type="project" value="UniProtKB-UniRule"/>
</dbReference>
<dbReference type="SUPFAM" id="SSF52540">
    <property type="entry name" value="P-loop containing nucleoside triphosphate hydrolases"/>
    <property type="match status" value="1"/>
</dbReference>
<dbReference type="AlphaFoldDB" id="A0A6S6SF21"/>
<dbReference type="InterPro" id="IPR045086">
    <property type="entry name" value="OBG_GTPase"/>
</dbReference>
<feature type="binding site" evidence="8">
    <location>
        <begin position="212"/>
        <end position="215"/>
    </location>
    <ligand>
        <name>GTP</name>
        <dbReference type="ChEBI" id="CHEBI:37565"/>
    </ligand>
</feature>
<feature type="binding site" evidence="8">
    <location>
        <begin position="190"/>
        <end position="194"/>
    </location>
    <ligand>
        <name>GTP</name>
        <dbReference type="ChEBI" id="CHEBI:37565"/>
    </ligand>
</feature>
<evidence type="ECO:0000256" key="7">
    <source>
        <dbReference type="ARBA" id="ARBA00023134"/>
    </source>
</evidence>
<feature type="domain" description="OBG-type G" evidence="9">
    <location>
        <begin position="159"/>
        <end position="362"/>
    </location>
</feature>
<dbReference type="PROSITE" id="PS51710">
    <property type="entry name" value="G_OBG"/>
    <property type="match status" value="1"/>
</dbReference>
<feature type="binding site" evidence="8">
    <location>
        <begin position="343"/>
        <end position="345"/>
    </location>
    <ligand>
        <name>GTP</name>
        <dbReference type="ChEBI" id="CHEBI:37565"/>
    </ligand>
</feature>
<dbReference type="GO" id="GO:0000287">
    <property type="term" value="F:magnesium ion binding"/>
    <property type="evidence" value="ECO:0007669"/>
    <property type="project" value="InterPro"/>
</dbReference>
<evidence type="ECO:0000256" key="6">
    <source>
        <dbReference type="ARBA" id="ARBA00022842"/>
    </source>
</evidence>
<keyword evidence="2 8" id="KW-0963">Cytoplasm</keyword>
<keyword evidence="5 8" id="KW-0378">Hydrolase</keyword>
<comment type="cofactor">
    <cofactor evidence="8">
        <name>Mg(2+)</name>
        <dbReference type="ChEBI" id="CHEBI:18420"/>
    </cofactor>
</comment>
<dbReference type="SUPFAM" id="SSF82051">
    <property type="entry name" value="Obg GTP-binding protein N-terminal domain"/>
    <property type="match status" value="1"/>
</dbReference>
<evidence type="ECO:0000259" key="10">
    <source>
        <dbReference type="PROSITE" id="PS51883"/>
    </source>
</evidence>
<comment type="similarity">
    <text evidence="1 8">Belongs to the TRAFAC class OBG-HflX-like GTPase superfamily. OBG GTPase family.</text>
</comment>
<dbReference type="PANTHER" id="PTHR11702">
    <property type="entry name" value="DEVELOPMENTALLY REGULATED GTP-BINDING PROTEIN-RELATED"/>
    <property type="match status" value="1"/>
</dbReference>
<dbReference type="InterPro" id="IPR006074">
    <property type="entry name" value="GTP1-OBG_CS"/>
</dbReference>
<evidence type="ECO:0000256" key="8">
    <source>
        <dbReference type="HAMAP-Rule" id="MF_01454"/>
    </source>
</evidence>
<comment type="function">
    <text evidence="8">An essential GTPase which binds GTP, GDP and possibly (p)ppGpp with moderate affinity, with high nucleotide exchange rates and a fairly low GTP hydrolysis rate. Plays a role in control of the cell cycle, stress response, ribosome biogenesis and in those bacteria that undergo differentiation, in morphogenesis control.</text>
</comment>
<dbReference type="PROSITE" id="PS00905">
    <property type="entry name" value="GTP1_OBG"/>
    <property type="match status" value="1"/>
</dbReference>
<dbReference type="Gene3D" id="2.70.210.12">
    <property type="entry name" value="GTP1/OBG domain"/>
    <property type="match status" value="1"/>
</dbReference>
<dbReference type="InterPro" id="IPR031167">
    <property type="entry name" value="G_OBG"/>
</dbReference>
<feature type="binding site" evidence="8">
    <location>
        <position position="192"/>
    </location>
    <ligand>
        <name>Mg(2+)</name>
        <dbReference type="ChEBI" id="CHEBI:18420"/>
    </ligand>
</feature>
<organism evidence="11">
    <name type="scientific">uncultured Sulfurovum sp</name>
    <dbReference type="NCBI Taxonomy" id="269237"/>
    <lineage>
        <taxon>Bacteria</taxon>
        <taxon>Pseudomonadati</taxon>
        <taxon>Campylobacterota</taxon>
        <taxon>Epsilonproteobacteria</taxon>
        <taxon>Campylobacterales</taxon>
        <taxon>Sulfurovaceae</taxon>
        <taxon>Sulfurovum</taxon>
        <taxon>environmental samples</taxon>
    </lineage>
</organism>
<proteinExistence type="inferred from homology"/>
<dbReference type="InterPro" id="IPR006073">
    <property type="entry name" value="GTP-bd"/>
</dbReference>
<keyword evidence="3 8" id="KW-0479">Metal-binding</keyword>
<dbReference type="HAMAP" id="MF_01454">
    <property type="entry name" value="GTPase_Obg"/>
    <property type="match status" value="1"/>
</dbReference>
<comment type="subunit">
    <text evidence="8">Monomer.</text>
</comment>
<keyword evidence="6 8" id="KW-0460">Magnesium</keyword>
<dbReference type="GO" id="GO:0005737">
    <property type="term" value="C:cytoplasm"/>
    <property type="evidence" value="ECO:0007669"/>
    <property type="project" value="UniProtKB-SubCell"/>
</dbReference>
<dbReference type="EMBL" id="CACVAX010000013">
    <property type="protein sequence ID" value="CAA6806055.1"/>
    <property type="molecule type" value="Genomic_DNA"/>
</dbReference>
<dbReference type="InterPro" id="IPR014100">
    <property type="entry name" value="GTP-bd_Obg/CgtA"/>
</dbReference>
<dbReference type="PRINTS" id="PR00326">
    <property type="entry name" value="GTP1OBG"/>
</dbReference>
<gene>
    <name evidence="8" type="primary">obg</name>
    <name evidence="11" type="ORF">HELGO_WM3150</name>
</gene>